<dbReference type="InterPro" id="IPR050194">
    <property type="entry name" value="Glycosyltransferase_grp1"/>
</dbReference>
<comment type="caution">
    <text evidence="3">The sequence shown here is derived from an EMBL/GenBank/DDBJ whole genome shotgun (WGS) entry which is preliminary data.</text>
</comment>
<evidence type="ECO:0000259" key="1">
    <source>
        <dbReference type="Pfam" id="PF00534"/>
    </source>
</evidence>
<evidence type="ECO:0000313" key="4">
    <source>
        <dbReference type="Proteomes" id="UP001595821"/>
    </source>
</evidence>
<evidence type="ECO:0000259" key="2">
    <source>
        <dbReference type="Pfam" id="PF13439"/>
    </source>
</evidence>
<evidence type="ECO:0000313" key="3">
    <source>
        <dbReference type="EMBL" id="MFC4246662.1"/>
    </source>
</evidence>
<dbReference type="CDD" id="cd03801">
    <property type="entry name" value="GT4_PimA-like"/>
    <property type="match status" value="1"/>
</dbReference>
<feature type="domain" description="Glycosyl transferase family 1" evidence="1">
    <location>
        <begin position="197"/>
        <end position="360"/>
    </location>
</feature>
<gene>
    <name evidence="3" type="ORF">ACFOZ7_06580</name>
</gene>
<protein>
    <submittedName>
        <fullName evidence="3">Glycosyltransferase family 4 protein</fullName>
        <ecNumber evidence="3">2.4.-.-</ecNumber>
    </submittedName>
</protein>
<dbReference type="GeneID" id="71856418"/>
<organism evidence="3 4">
    <name type="scientific">Natribaculum luteum</name>
    <dbReference type="NCBI Taxonomy" id="1586232"/>
    <lineage>
        <taxon>Archaea</taxon>
        <taxon>Methanobacteriati</taxon>
        <taxon>Methanobacteriota</taxon>
        <taxon>Stenosarchaea group</taxon>
        <taxon>Halobacteria</taxon>
        <taxon>Halobacteriales</taxon>
        <taxon>Natrialbaceae</taxon>
        <taxon>Natribaculum</taxon>
    </lineage>
</organism>
<dbReference type="PANTHER" id="PTHR45947">
    <property type="entry name" value="SULFOQUINOVOSYL TRANSFERASE SQD2"/>
    <property type="match status" value="1"/>
</dbReference>
<dbReference type="SUPFAM" id="SSF53756">
    <property type="entry name" value="UDP-Glycosyltransferase/glycogen phosphorylase"/>
    <property type="match status" value="1"/>
</dbReference>
<dbReference type="EC" id="2.4.-.-" evidence="3"/>
<dbReference type="Proteomes" id="UP001595821">
    <property type="component" value="Unassembled WGS sequence"/>
</dbReference>
<keyword evidence="3" id="KW-0808">Transferase</keyword>
<dbReference type="Pfam" id="PF00534">
    <property type="entry name" value="Glycos_transf_1"/>
    <property type="match status" value="1"/>
</dbReference>
<feature type="domain" description="Glycosyltransferase subfamily 4-like N-terminal" evidence="2">
    <location>
        <begin position="13"/>
        <end position="185"/>
    </location>
</feature>
<proteinExistence type="predicted"/>
<dbReference type="Gene3D" id="3.40.50.2000">
    <property type="entry name" value="Glycogen Phosphorylase B"/>
    <property type="match status" value="2"/>
</dbReference>
<dbReference type="PANTHER" id="PTHR45947:SF3">
    <property type="entry name" value="SULFOQUINOVOSYL TRANSFERASE SQD2"/>
    <property type="match status" value="1"/>
</dbReference>
<dbReference type="EMBL" id="JBHSDJ010000014">
    <property type="protein sequence ID" value="MFC4246662.1"/>
    <property type="molecule type" value="Genomic_DNA"/>
</dbReference>
<dbReference type="AlphaFoldDB" id="A0ABD5NX13"/>
<dbReference type="InterPro" id="IPR028098">
    <property type="entry name" value="Glyco_trans_4-like_N"/>
</dbReference>
<reference evidence="3 4" key="1">
    <citation type="journal article" date="2014" name="Int. J. Syst. Evol. Microbiol.">
        <title>Complete genome sequence of Corynebacterium casei LMG S-19264T (=DSM 44701T), isolated from a smear-ripened cheese.</title>
        <authorList>
            <consortium name="US DOE Joint Genome Institute (JGI-PGF)"/>
            <person name="Walter F."/>
            <person name="Albersmeier A."/>
            <person name="Kalinowski J."/>
            <person name="Ruckert C."/>
        </authorList>
    </citation>
    <scope>NUCLEOTIDE SEQUENCE [LARGE SCALE GENOMIC DNA]</scope>
    <source>
        <strain evidence="3 4">IBRC-M 10912</strain>
    </source>
</reference>
<dbReference type="Pfam" id="PF13439">
    <property type="entry name" value="Glyco_transf_4"/>
    <property type="match status" value="1"/>
</dbReference>
<keyword evidence="3" id="KW-0328">Glycosyltransferase</keyword>
<dbReference type="InterPro" id="IPR001296">
    <property type="entry name" value="Glyco_trans_1"/>
</dbReference>
<sequence length="388" mass="43047">MDVLYILSQSESGLPHYTAQLANAVAKEANVTVLKPSETTADDVFSDDVRTINAFQPMELSLVELAQWNISPKAVADGFLSYRNLTKVPDLDPDVVHTPTNLFPQVQLAAKWYGIGDSYPFIVTYHEVFPNKLLPDRPLPGIVHNWINRGLPSPAEEKTIVHTDAAKANLVERGRPSDDVHVISHPSYDMFDNAEMKTREEKNTILYFGTIVPYKDIDLFTSAAVKAAQEINDLTAIIAGNGELPKASRKRIQNHPDLFEVRTEFVPNDEVGEYFERAQALILPYLSREGQMGHSGVRTIGHSFGVPIIATDVGEFKAQIADSGSGLIVPEGDSAALASAIQRLLENDDERESMAQQSQQQSNEISWTEFADRHLTIYEQAIDSSDNR</sequence>
<name>A0ABD5NX13_9EURY</name>
<dbReference type="GO" id="GO:0016757">
    <property type="term" value="F:glycosyltransferase activity"/>
    <property type="evidence" value="ECO:0007669"/>
    <property type="project" value="UniProtKB-KW"/>
</dbReference>
<dbReference type="RefSeq" id="WP_246975547.1">
    <property type="nucleotide sequence ID" value="NZ_CP095398.1"/>
</dbReference>
<accession>A0ABD5NX13</accession>